<gene>
    <name evidence="2" type="ORF">RCL2_000315800</name>
</gene>
<feature type="compositionally biased region" description="Polar residues" evidence="1">
    <location>
        <begin position="47"/>
        <end position="67"/>
    </location>
</feature>
<evidence type="ECO:0000313" key="2">
    <source>
        <dbReference type="EMBL" id="GES75743.1"/>
    </source>
</evidence>
<dbReference type="OrthoDB" id="2407567at2759"/>
<dbReference type="AlphaFoldDB" id="A0A8H3KTS4"/>
<name>A0A8H3KTS4_9GLOM</name>
<dbReference type="EMBL" id="BLAL01000017">
    <property type="protein sequence ID" value="GES75743.1"/>
    <property type="molecule type" value="Genomic_DNA"/>
</dbReference>
<proteinExistence type="predicted"/>
<organism evidence="2 3">
    <name type="scientific">Rhizophagus clarus</name>
    <dbReference type="NCBI Taxonomy" id="94130"/>
    <lineage>
        <taxon>Eukaryota</taxon>
        <taxon>Fungi</taxon>
        <taxon>Fungi incertae sedis</taxon>
        <taxon>Mucoromycota</taxon>
        <taxon>Glomeromycotina</taxon>
        <taxon>Glomeromycetes</taxon>
        <taxon>Glomerales</taxon>
        <taxon>Glomeraceae</taxon>
        <taxon>Rhizophagus</taxon>
    </lineage>
</organism>
<sequence length="74" mass="8503">MKSKMKIDNLYKVAVFFDPRIKQLKILEQVDVSIVKSHIKSQYASIVNSDESDDSTTTVQESQLKNTKNQKKLT</sequence>
<feature type="region of interest" description="Disordered" evidence="1">
    <location>
        <begin position="47"/>
        <end position="74"/>
    </location>
</feature>
<comment type="caution">
    <text evidence="2">The sequence shown here is derived from an EMBL/GenBank/DDBJ whole genome shotgun (WGS) entry which is preliminary data.</text>
</comment>
<evidence type="ECO:0000313" key="3">
    <source>
        <dbReference type="Proteomes" id="UP000615446"/>
    </source>
</evidence>
<dbReference type="Proteomes" id="UP000615446">
    <property type="component" value="Unassembled WGS sequence"/>
</dbReference>
<reference evidence="2" key="1">
    <citation type="submission" date="2019-10" db="EMBL/GenBank/DDBJ databases">
        <title>Conservation and host-specific expression of non-tandemly repeated heterogenous ribosome RNA gene in arbuscular mycorrhizal fungi.</title>
        <authorList>
            <person name="Maeda T."/>
            <person name="Kobayashi Y."/>
            <person name="Nakagawa T."/>
            <person name="Ezawa T."/>
            <person name="Yamaguchi K."/>
            <person name="Bino T."/>
            <person name="Nishimoto Y."/>
            <person name="Shigenobu S."/>
            <person name="Kawaguchi M."/>
        </authorList>
    </citation>
    <scope>NUCLEOTIDE SEQUENCE</scope>
    <source>
        <strain evidence="2">HR1</strain>
    </source>
</reference>
<evidence type="ECO:0000256" key="1">
    <source>
        <dbReference type="SAM" id="MobiDB-lite"/>
    </source>
</evidence>
<accession>A0A8H3KTS4</accession>
<protein>
    <submittedName>
        <fullName evidence="2">Uncharacterized protein</fullName>
    </submittedName>
</protein>